<evidence type="ECO:0000313" key="1">
    <source>
        <dbReference type="EMBL" id="ERN03300.1"/>
    </source>
</evidence>
<gene>
    <name evidence="1" type="ORF">AMTR_s00003p00227060</name>
</gene>
<proteinExistence type="predicted"/>
<protein>
    <submittedName>
        <fullName evidence="1">Uncharacterized protein</fullName>
    </submittedName>
</protein>
<evidence type="ECO:0000313" key="2">
    <source>
        <dbReference type="Proteomes" id="UP000017836"/>
    </source>
</evidence>
<keyword evidence="2" id="KW-1185">Reference proteome</keyword>
<dbReference type="HOGENOM" id="CLU_1689078_0_0_1"/>
<sequence length="156" mass="17560">MAWFSMCSSQICSSQIFSSQINVPHRSRKSHSQISASRSSLLQGLCIKVSERLADLMQNLLALTRSHAEWAVSRRGSKVSPLNRRSTPPPRRSMSLIKLANLTRFKVSERLADLMQNLLPLTRSRRGSQISRRASYLSQGLADLMQNLLPLPGFPR</sequence>
<name>W1P8I4_AMBTC</name>
<dbReference type="AlphaFoldDB" id="W1P8I4"/>
<reference evidence="2" key="1">
    <citation type="journal article" date="2013" name="Science">
        <title>The Amborella genome and the evolution of flowering plants.</title>
        <authorList>
            <consortium name="Amborella Genome Project"/>
        </authorList>
    </citation>
    <scope>NUCLEOTIDE SEQUENCE [LARGE SCALE GENOMIC DNA]</scope>
</reference>
<dbReference type="Gramene" id="ERN03300">
    <property type="protein sequence ID" value="ERN03300"/>
    <property type="gene ID" value="AMTR_s00003p00227060"/>
</dbReference>
<dbReference type="Proteomes" id="UP000017836">
    <property type="component" value="Unassembled WGS sequence"/>
</dbReference>
<dbReference type="EMBL" id="KI394358">
    <property type="protein sequence ID" value="ERN03300.1"/>
    <property type="molecule type" value="Genomic_DNA"/>
</dbReference>
<accession>W1P8I4</accession>
<organism evidence="1 2">
    <name type="scientific">Amborella trichopoda</name>
    <dbReference type="NCBI Taxonomy" id="13333"/>
    <lineage>
        <taxon>Eukaryota</taxon>
        <taxon>Viridiplantae</taxon>
        <taxon>Streptophyta</taxon>
        <taxon>Embryophyta</taxon>
        <taxon>Tracheophyta</taxon>
        <taxon>Spermatophyta</taxon>
        <taxon>Magnoliopsida</taxon>
        <taxon>Amborellales</taxon>
        <taxon>Amborellaceae</taxon>
        <taxon>Amborella</taxon>
    </lineage>
</organism>